<comment type="caution">
    <text evidence="2">The sequence shown here is derived from an EMBL/GenBank/DDBJ whole genome shotgun (WGS) entry which is preliminary data.</text>
</comment>
<feature type="region of interest" description="Disordered" evidence="1">
    <location>
        <begin position="993"/>
        <end position="1030"/>
    </location>
</feature>
<dbReference type="AlphaFoldDB" id="A0AAD6Z7B0"/>
<feature type="region of interest" description="Disordered" evidence="1">
    <location>
        <begin position="939"/>
        <end position="965"/>
    </location>
</feature>
<dbReference type="EMBL" id="JARIHO010000079">
    <property type="protein sequence ID" value="KAJ7310064.1"/>
    <property type="molecule type" value="Genomic_DNA"/>
</dbReference>
<feature type="compositionally biased region" description="Polar residues" evidence="1">
    <location>
        <begin position="446"/>
        <end position="459"/>
    </location>
</feature>
<feature type="compositionally biased region" description="Polar residues" evidence="1">
    <location>
        <begin position="61"/>
        <end position="76"/>
    </location>
</feature>
<feature type="compositionally biased region" description="Basic and acidic residues" evidence="1">
    <location>
        <begin position="140"/>
        <end position="172"/>
    </location>
</feature>
<reference evidence="2" key="1">
    <citation type="submission" date="2023-03" db="EMBL/GenBank/DDBJ databases">
        <title>Massive genome expansion in bonnet fungi (Mycena s.s.) driven by repeated elements and novel gene families across ecological guilds.</title>
        <authorList>
            <consortium name="Lawrence Berkeley National Laboratory"/>
            <person name="Harder C.B."/>
            <person name="Miyauchi S."/>
            <person name="Viragh M."/>
            <person name="Kuo A."/>
            <person name="Thoen E."/>
            <person name="Andreopoulos B."/>
            <person name="Lu D."/>
            <person name="Skrede I."/>
            <person name="Drula E."/>
            <person name="Henrissat B."/>
            <person name="Morin E."/>
            <person name="Kohler A."/>
            <person name="Barry K."/>
            <person name="LaButti K."/>
            <person name="Morin E."/>
            <person name="Salamov A."/>
            <person name="Lipzen A."/>
            <person name="Mereny Z."/>
            <person name="Hegedus B."/>
            <person name="Baldrian P."/>
            <person name="Stursova M."/>
            <person name="Weitz H."/>
            <person name="Taylor A."/>
            <person name="Grigoriev I.V."/>
            <person name="Nagy L.G."/>
            <person name="Martin F."/>
            <person name="Kauserud H."/>
        </authorList>
    </citation>
    <scope>NUCLEOTIDE SEQUENCE</scope>
    <source>
        <strain evidence="2">CBHHK002</strain>
    </source>
</reference>
<feature type="region of interest" description="Disordered" evidence="1">
    <location>
        <begin position="1"/>
        <end position="77"/>
    </location>
</feature>
<feature type="region of interest" description="Disordered" evidence="1">
    <location>
        <begin position="269"/>
        <end position="376"/>
    </location>
</feature>
<feature type="region of interest" description="Disordered" evidence="1">
    <location>
        <begin position="436"/>
        <end position="468"/>
    </location>
</feature>
<evidence type="ECO:0000256" key="1">
    <source>
        <dbReference type="SAM" id="MobiDB-lite"/>
    </source>
</evidence>
<feature type="compositionally biased region" description="Polar residues" evidence="1">
    <location>
        <begin position="31"/>
        <end position="43"/>
    </location>
</feature>
<evidence type="ECO:0000313" key="2">
    <source>
        <dbReference type="EMBL" id="KAJ7310064.1"/>
    </source>
</evidence>
<organism evidence="2 3">
    <name type="scientific">Mycena albidolilacea</name>
    <dbReference type="NCBI Taxonomy" id="1033008"/>
    <lineage>
        <taxon>Eukaryota</taxon>
        <taxon>Fungi</taxon>
        <taxon>Dikarya</taxon>
        <taxon>Basidiomycota</taxon>
        <taxon>Agaricomycotina</taxon>
        <taxon>Agaricomycetes</taxon>
        <taxon>Agaricomycetidae</taxon>
        <taxon>Agaricales</taxon>
        <taxon>Marasmiineae</taxon>
        <taxon>Mycenaceae</taxon>
        <taxon>Mycena</taxon>
    </lineage>
</organism>
<feature type="compositionally biased region" description="Basic and acidic residues" evidence="1">
    <location>
        <begin position="1006"/>
        <end position="1022"/>
    </location>
</feature>
<feature type="region of interest" description="Disordered" evidence="1">
    <location>
        <begin position="140"/>
        <end position="183"/>
    </location>
</feature>
<dbReference type="Proteomes" id="UP001218218">
    <property type="component" value="Unassembled WGS sequence"/>
</dbReference>
<name>A0AAD6Z7B0_9AGAR</name>
<proteinExistence type="predicted"/>
<evidence type="ECO:0000313" key="3">
    <source>
        <dbReference type="Proteomes" id="UP001218218"/>
    </source>
</evidence>
<protein>
    <submittedName>
        <fullName evidence="2">Uncharacterized protein</fullName>
    </submittedName>
</protein>
<sequence>MIPGPSKSPRHGWWRANKQHPPPTMGPCSKPAQSGADSGTRKTSSGHKSRRGAWHRRPLCNASQNNLTQSSTSCSERATVVGSAHTDVVDEGVLKGAPSLAASTAYAAPIRKRRKSSVHPFSQQGSPFFGRVLCPGDKACKPDPARTRQHGEITKSGKKEGRKEAEGRRRSEAGPVAPKVPRRGSKARVALLKALAAVIKACGDVESTRRYGEAAETGPARTLAVPGVHRPQRGAGAGRCAGNGAPHSSPINYILHTLPGYLDTSRVPKIQQESRPRHSRAGSVPPQKSELPPSLLRTGQEECTARLHSGRGGRKTSSGACELAGDEDRAPHNGHDRSMTRAASSARTECAREGSRAAGERERRMAPRTENGPARTLAARGAARRCWSEPAPHARIGGVRVWDIDALWTCRASEASGGWNVVAIRKGVCSGDLARARSPGPGAVQTIRTDGDGSTSIDQGHSDPGARVGSTASACSGVVCPLRTCADDVNARASARRKLRRPLERWVDDVSGDTGGAYADGGVLRGSALLGVVSAERERRRSAAALQRGTFAERGSRRRQMKRVPLHASPDAVGRAKCAEHSRVPVASYAGVGAKSRCRSWENQLHAPTGNAVTSRPYAVVLGVRYVRRERGRRASHSLSGRPESDEVRCSVPQRQGELARAATQARGVRTCTWTRSRVWLGQRIVAVGDKLRGWLRPTPGDVVAQGGRVVHARRVEDTPWGAPKAAPQLLGFAVSSRQRYALRSSLSPLPSLSSSLPPPGRFFAAKRRQLVGAIARVTWRTIARACVPLSPRRGRGEAPKWGQPASRAVGEALQGCGARAGPFADADGAALWYSVVCTRPLAVVSAADNDPARVLAAWGVHEPQLGKGGVGGQLRAQIPRVGLEKLREGAMLCKPAHAWPRSCSGSATWQRARDKGARAVAMHVRTCTGVILAWRRAERRAQTRRKGGAPAPRDAVTPGGRSDKWASQLRAHSCVESLREQGLQLGAACGWSGDRRSATGRGRRERALAESAPHLREERPGARTGSAGRSWMQTAAALLVSRTPGSNAVDARCRRGAGVRNVHVPWAGARFQAQGETDAIHRGASSEETCPLSTRACGAESADPGAWAAIRRRGIHESGAEMQQSSLQVARRTR</sequence>
<keyword evidence="3" id="KW-1185">Reference proteome</keyword>
<feature type="compositionally biased region" description="Basic and acidic residues" evidence="1">
    <location>
        <begin position="349"/>
        <end position="367"/>
    </location>
</feature>
<feature type="compositionally biased region" description="Basic residues" evidence="1">
    <location>
        <begin position="44"/>
        <end position="58"/>
    </location>
</feature>
<feature type="compositionally biased region" description="Basic and acidic residues" evidence="1">
    <location>
        <begin position="326"/>
        <end position="339"/>
    </location>
</feature>
<accession>A0AAD6Z7B0</accession>
<gene>
    <name evidence="2" type="ORF">DFH08DRAFT_1046600</name>
</gene>